<dbReference type="OrthoDB" id="2158305at2759"/>
<dbReference type="InterPro" id="IPR013761">
    <property type="entry name" value="SAM/pointed_sf"/>
</dbReference>
<feature type="domain" description="PNT" evidence="3">
    <location>
        <begin position="527"/>
        <end position="578"/>
    </location>
</feature>
<evidence type="ECO:0000313" key="5">
    <source>
        <dbReference type="Proteomes" id="UP000193642"/>
    </source>
</evidence>
<dbReference type="GO" id="GO:0043565">
    <property type="term" value="F:sequence-specific DNA binding"/>
    <property type="evidence" value="ECO:0007669"/>
    <property type="project" value="InterPro"/>
</dbReference>
<keyword evidence="2" id="KW-0812">Transmembrane</keyword>
<dbReference type="Proteomes" id="UP000193642">
    <property type="component" value="Unassembled WGS sequence"/>
</dbReference>
<dbReference type="InterPro" id="IPR003118">
    <property type="entry name" value="Pointed_dom"/>
</dbReference>
<dbReference type="SUPFAM" id="SSF47769">
    <property type="entry name" value="SAM/Pointed domain"/>
    <property type="match status" value="1"/>
</dbReference>
<evidence type="ECO:0000256" key="1">
    <source>
        <dbReference type="SAM" id="MobiDB-lite"/>
    </source>
</evidence>
<evidence type="ECO:0000259" key="3">
    <source>
        <dbReference type="Pfam" id="PF02198"/>
    </source>
</evidence>
<gene>
    <name evidence="4" type="ORF">BCR33DRAFT_718439</name>
</gene>
<dbReference type="EMBL" id="MCGO01000029">
    <property type="protein sequence ID" value="ORY42246.1"/>
    <property type="molecule type" value="Genomic_DNA"/>
</dbReference>
<feature type="region of interest" description="Disordered" evidence="1">
    <location>
        <begin position="419"/>
        <end position="440"/>
    </location>
</feature>
<keyword evidence="2" id="KW-0472">Membrane</keyword>
<feature type="compositionally biased region" description="Polar residues" evidence="1">
    <location>
        <begin position="419"/>
        <end position="431"/>
    </location>
</feature>
<organism evidence="4 5">
    <name type="scientific">Rhizoclosmatium globosum</name>
    <dbReference type="NCBI Taxonomy" id="329046"/>
    <lineage>
        <taxon>Eukaryota</taxon>
        <taxon>Fungi</taxon>
        <taxon>Fungi incertae sedis</taxon>
        <taxon>Chytridiomycota</taxon>
        <taxon>Chytridiomycota incertae sedis</taxon>
        <taxon>Chytridiomycetes</taxon>
        <taxon>Chytridiales</taxon>
        <taxon>Chytriomycetaceae</taxon>
        <taxon>Rhizoclosmatium</taxon>
    </lineage>
</organism>
<evidence type="ECO:0000313" key="4">
    <source>
        <dbReference type="EMBL" id="ORY42246.1"/>
    </source>
</evidence>
<feature type="transmembrane region" description="Helical" evidence="2">
    <location>
        <begin position="354"/>
        <end position="376"/>
    </location>
</feature>
<accession>A0A1Y2C5M9</accession>
<sequence length="616" mass="64590">MSAPVLTAKVIPVFTSFLYPNATDCTPTASFVSSTCTKSTTNPGYYYTSQCVPDQSKIGSTLWPNTATYQLLTTGQGCTNPAQSGLQWPFNTCVKVPPSLIDSKNPKYTILSVKTTMDPSNGNLYFATFIDDACKTNWDYIPAGSPAAPSCFEGLKSTLFNYANQLSMKTVYTSSDCKTPTLLTYEPITSSTCTPNPSCSPSNNVGEYASTACTKVNDITVRSQQLFSTTPYLTYQPYIDTACTIPLSAQSIAINTCFNTAATDGSPGSLNATVSGDGKTVTLNRYAEKGCIGTPNPFPADIFPVDGTCTVKGKVFYTATSGNAVSTGGGSGNNGSGDITNGGSQGSSGPSGGAIAGGVIGGLVVLAAIVFGFFYYRNKGKKGLQLSTGTEAPFMAASGPAPSQIRSRPQSAFPFLNSSISSVPTNPSNSQATATATGTGPATTAASAVAVTMSASNPVTATSSGPSTEKERGVNVFASISSGPDEKRSASMFTSLNNLTISTAIPTKEQEAAAEARANKELTMFGDLLLPAVPSEWTVHDVIEWVSKNEGTPDILKFILDQEIDGRALLLMNVEEFSFPTMGRRMRFKESLDELRSINSAKILSSNSYAPPPSYS</sequence>
<dbReference type="Pfam" id="PF02198">
    <property type="entry name" value="SAM_PNT"/>
    <property type="match status" value="1"/>
</dbReference>
<keyword evidence="2" id="KW-1133">Transmembrane helix</keyword>
<comment type="caution">
    <text evidence="4">The sequence shown here is derived from an EMBL/GenBank/DDBJ whole genome shotgun (WGS) entry which is preliminary data.</text>
</comment>
<protein>
    <recommendedName>
        <fullName evidence="3">PNT domain-containing protein</fullName>
    </recommendedName>
</protein>
<dbReference type="Gene3D" id="1.10.150.50">
    <property type="entry name" value="Transcription Factor, Ets-1"/>
    <property type="match status" value="1"/>
</dbReference>
<name>A0A1Y2C5M9_9FUNG</name>
<evidence type="ECO:0000256" key="2">
    <source>
        <dbReference type="SAM" id="Phobius"/>
    </source>
</evidence>
<proteinExistence type="predicted"/>
<reference evidence="4 5" key="1">
    <citation type="submission" date="2016-07" db="EMBL/GenBank/DDBJ databases">
        <title>Pervasive Adenine N6-methylation of Active Genes in Fungi.</title>
        <authorList>
            <consortium name="DOE Joint Genome Institute"/>
            <person name="Mondo S.J."/>
            <person name="Dannebaum R.O."/>
            <person name="Kuo R.C."/>
            <person name="Labutti K."/>
            <person name="Haridas S."/>
            <person name="Kuo A."/>
            <person name="Salamov A."/>
            <person name="Ahrendt S.R."/>
            <person name="Lipzen A."/>
            <person name="Sullivan W."/>
            <person name="Andreopoulos W.B."/>
            <person name="Clum A."/>
            <person name="Lindquist E."/>
            <person name="Daum C."/>
            <person name="Ramamoorthy G.K."/>
            <person name="Gryganskyi A."/>
            <person name="Culley D."/>
            <person name="Magnuson J.K."/>
            <person name="James T.Y."/>
            <person name="O'Malley M.A."/>
            <person name="Stajich J.E."/>
            <person name="Spatafora J.W."/>
            <person name="Visel A."/>
            <person name="Grigoriev I.V."/>
        </authorList>
    </citation>
    <scope>NUCLEOTIDE SEQUENCE [LARGE SCALE GENOMIC DNA]</scope>
    <source>
        <strain evidence="4 5">JEL800</strain>
    </source>
</reference>
<keyword evidence="5" id="KW-1185">Reference proteome</keyword>
<dbReference type="AlphaFoldDB" id="A0A1Y2C5M9"/>
<feature type="region of interest" description="Disordered" evidence="1">
    <location>
        <begin position="327"/>
        <end position="350"/>
    </location>
</feature>